<keyword evidence="2" id="KW-1185">Reference proteome</keyword>
<dbReference type="Proteomes" id="UP001056384">
    <property type="component" value="Chromosome 8"/>
</dbReference>
<dbReference type="Gene3D" id="1.20.120.1750">
    <property type="match status" value="1"/>
</dbReference>
<name>A0A9Q9AVH3_9PEZI</name>
<evidence type="ECO:0000313" key="2">
    <source>
        <dbReference type="Proteomes" id="UP001056384"/>
    </source>
</evidence>
<dbReference type="OrthoDB" id="9977870at2759"/>
<organism evidence="1 2">
    <name type="scientific">Septoria linicola</name>
    <dbReference type="NCBI Taxonomy" id="215465"/>
    <lineage>
        <taxon>Eukaryota</taxon>
        <taxon>Fungi</taxon>
        <taxon>Dikarya</taxon>
        <taxon>Ascomycota</taxon>
        <taxon>Pezizomycotina</taxon>
        <taxon>Dothideomycetes</taxon>
        <taxon>Dothideomycetidae</taxon>
        <taxon>Mycosphaerellales</taxon>
        <taxon>Mycosphaerellaceae</taxon>
        <taxon>Septoria</taxon>
    </lineage>
</organism>
<evidence type="ECO:0000313" key="1">
    <source>
        <dbReference type="EMBL" id="USW56194.1"/>
    </source>
</evidence>
<dbReference type="EMBL" id="CP099425">
    <property type="protein sequence ID" value="USW56194.1"/>
    <property type="molecule type" value="Genomic_DNA"/>
</dbReference>
<gene>
    <name evidence="1" type="ORF">Slin15195_G095130</name>
</gene>
<protein>
    <recommendedName>
        <fullName evidence="3">IBR domain-containing protein</fullName>
    </recommendedName>
</protein>
<reference evidence="1" key="1">
    <citation type="submission" date="2022-06" db="EMBL/GenBank/DDBJ databases">
        <title>Complete genome sequences of two strains of the flax pathogen Septoria linicola.</title>
        <authorList>
            <person name="Lapalu N."/>
            <person name="Simon A."/>
            <person name="Demenou B."/>
            <person name="Paumier D."/>
            <person name="Guillot M.-P."/>
            <person name="Gout L."/>
            <person name="Valade R."/>
        </authorList>
    </citation>
    <scope>NUCLEOTIDE SEQUENCE</scope>
    <source>
        <strain evidence="1">SE15195</strain>
    </source>
</reference>
<dbReference type="AlphaFoldDB" id="A0A9Q9AVH3"/>
<evidence type="ECO:0008006" key="3">
    <source>
        <dbReference type="Google" id="ProtNLM"/>
    </source>
</evidence>
<accession>A0A9Q9AVH3</accession>
<dbReference type="SUPFAM" id="SSF57850">
    <property type="entry name" value="RING/U-box"/>
    <property type="match status" value="1"/>
</dbReference>
<proteinExistence type="predicted"/>
<sequence length="92" mass="10935">MVEKVDGCNHILCRCSTDFCYACGLHLDKCTCIEEDEEEDEEDLAMVERMWLARRQVQRRPRTPVIREYEEDIIEDTMVAPFELAEDEFTDR</sequence>